<keyword evidence="3" id="KW-0732">Signal</keyword>
<organism evidence="5 6">
    <name type="scientific">Cutaneotrichosporon oleaginosum</name>
    <dbReference type="NCBI Taxonomy" id="879819"/>
    <lineage>
        <taxon>Eukaryota</taxon>
        <taxon>Fungi</taxon>
        <taxon>Dikarya</taxon>
        <taxon>Basidiomycota</taxon>
        <taxon>Agaricomycotina</taxon>
        <taxon>Tremellomycetes</taxon>
        <taxon>Trichosporonales</taxon>
        <taxon>Trichosporonaceae</taxon>
        <taxon>Cutaneotrichosporon</taxon>
    </lineage>
</organism>
<evidence type="ECO:0000313" key="5">
    <source>
        <dbReference type="EMBL" id="KLT39353.1"/>
    </source>
</evidence>
<dbReference type="InterPro" id="IPR021109">
    <property type="entry name" value="Peptidase_aspartic_dom_sf"/>
</dbReference>
<evidence type="ECO:0000259" key="4">
    <source>
        <dbReference type="PROSITE" id="PS51767"/>
    </source>
</evidence>
<gene>
    <name evidence="5" type="ORF">CC85DRAFT_288605</name>
</gene>
<dbReference type="SMR" id="A0A0J0XE84"/>
<dbReference type="GO" id="GO:0006508">
    <property type="term" value="P:proteolysis"/>
    <property type="evidence" value="ECO:0007669"/>
    <property type="project" value="UniProtKB-KW"/>
</dbReference>
<feature type="active site" evidence="2">
    <location>
        <position position="323"/>
    </location>
</feature>
<dbReference type="PRINTS" id="PR00792">
    <property type="entry name" value="PEPSIN"/>
</dbReference>
<dbReference type="FunFam" id="2.40.70.10:FF:000008">
    <property type="entry name" value="Cathepsin D"/>
    <property type="match status" value="1"/>
</dbReference>
<proteinExistence type="inferred from homology"/>
<feature type="chain" id="PRO_5005245263" evidence="3">
    <location>
        <begin position="19"/>
        <end position="500"/>
    </location>
</feature>
<dbReference type="AlphaFoldDB" id="A0A0J0XE84"/>
<dbReference type="SUPFAM" id="SSF50630">
    <property type="entry name" value="Acid proteases"/>
    <property type="match status" value="1"/>
</dbReference>
<dbReference type="Gene3D" id="2.40.70.10">
    <property type="entry name" value="Acid Proteases"/>
    <property type="match status" value="2"/>
</dbReference>
<accession>A0A0J0XE84</accession>
<dbReference type="InterPro" id="IPR034164">
    <property type="entry name" value="Pepsin-like_dom"/>
</dbReference>
<dbReference type="OrthoDB" id="771136at2759"/>
<dbReference type="GO" id="GO:0004190">
    <property type="term" value="F:aspartic-type endopeptidase activity"/>
    <property type="evidence" value="ECO:0007669"/>
    <property type="project" value="InterPro"/>
</dbReference>
<evidence type="ECO:0000256" key="2">
    <source>
        <dbReference type="PIRSR" id="PIRSR601461-1"/>
    </source>
</evidence>
<feature type="active site" evidence="2">
    <location>
        <position position="123"/>
    </location>
</feature>
<feature type="domain" description="Peptidase A1" evidence="4">
    <location>
        <begin position="105"/>
        <end position="437"/>
    </location>
</feature>
<name>A0A0J0XE84_9TREE</name>
<keyword evidence="6" id="KW-1185">Reference proteome</keyword>
<protein>
    <submittedName>
        <fullName evidence="5">Acid protease</fullName>
    </submittedName>
</protein>
<feature type="signal peptide" evidence="3">
    <location>
        <begin position="1"/>
        <end position="18"/>
    </location>
</feature>
<dbReference type="CDD" id="cd05471">
    <property type="entry name" value="pepsin_like"/>
    <property type="match status" value="1"/>
</dbReference>
<dbReference type="PANTHER" id="PTHR47966">
    <property type="entry name" value="BETA-SITE APP-CLEAVING ENZYME, ISOFORM A-RELATED"/>
    <property type="match status" value="1"/>
</dbReference>
<dbReference type="InterPro" id="IPR033121">
    <property type="entry name" value="PEPTIDASE_A1"/>
</dbReference>
<reference evidence="5 6" key="1">
    <citation type="submission" date="2015-03" db="EMBL/GenBank/DDBJ databases">
        <title>Genomics and transcriptomics of the oil-accumulating basidiomycete yeast T. oleaginosus allow insights into substrate utilization and the diverse evolutionary trajectories of mating systems in fungi.</title>
        <authorList>
            <consortium name="DOE Joint Genome Institute"/>
            <person name="Kourist R."/>
            <person name="Kracht O."/>
            <person name="Bracharz F."/>
            <person name="Lipzen A."/>
            <person name="Nolan M."/>
            <person name="Ohm R."/>
            <person name="Grigoriev I."/>
            <person name="Sun S."/>
            <person name="Heitman J."/>
            <person name="Bruck T."/>
            <person name="Nowrousian M."/>
        </authorList>
    </citation>
    <scope>NUCLEOTIDE SEQUENCE [LARGE SCALE GENOMIC DNA]</scope>
    <source>
        <strain evidence="5 6">IBC0246</strain>
    </source>
</reference>
<evidence type="ECO:0000256" key="3">
    <source>
        <dbReference type="SAM" id="SignalP"/>
    </source>
</evidence>
<keyword evidence="5" id="KW-0645">Protease</keyword>
<dbReference type="FunFam" id="2.40.70.10:FF:000067">
    <property type="entry name" value="Endopeptidase, putative"/>
    <property type="match status" value="1"/>
</dbReference>
<dbReference type="PROSITE" id="PS51767">
    <property type="entry name" value="PEPTIDASE_A1"/>
    <property type="match status" value="1"/>
</dbReference>
<dbReference type="InterPro" id="IPR001461">
    <property type="entry name" value="Aspartic_peptidase_A1"/>
</dbReference>
<dbReference type="PANTHER" id="PTHR47966:SF6">
    <property type="entry name" value="PEPTIDASE A1 DOMAIN-CONTAINING PROTEIN"/>
    <property type="match status" value="1"/>
</dbReference>
<evidence type="ECO:0000256" key="1">
    <source>
        <dbReference type="ARBA" id="ARBA00007447"/>
    </source>
</evidence>
<dbReference type="STRING" id="879819.A0A0J0XE84"/>
<comment type="similarity">
    <text evidence="1">Belongs to the peptidase A1 family.</text>
</comment>
<dbReference type="Proteomes" id="UP000053611">
    <property type="component" value="Unassembled WGS sequence"/>
</dbReference>
<evidence type="ECO:0000313" key="6">
    <source>
        <dbReference type="Proteomes" id="UP000053611"/>
    </source>
</evidence>
<sequence>MITSAAALAVLAATAVVASPVAVEERGTFSMPLTSLSSRQYSEDPSVRMEWAQQQAANLRQKYSGLLDKREVEYLEQTKRSLQKRAGTADGARANLINVNVDASYAGTVSIGTPPQDFYVIMDTGSSDLWVMSEQCQQCQGMQKFVHSASSTLELPQRSFQVSYGSGDVAGEIAVDNVTCAGFTVQSQGFGLVEETQAQGVGSSSSGQLIDPPLSGLMGLAFQSIASSGATPWWQYLAENTWRNPEFGVFMARFRGQRRVQDVEQQGGEIMFGGVNTSLYQGDINYIDIASTDEDYWRIPIEAIAISGQQVSYRSSSANAAIDTGTTLIGAPTSVVRDIYAAIPGSQSLASQGMQGYYQYPCSTKVNMAMQFGGKTYYISDEDFNLGATSSSGRYCIGAVFAIQLSSTSRISWIVGATFLKNVYSTYRYNPPAIGFAVLANGVQNGGEDSQSLMTGGASNITSTSPSGTATGSTSTAASGSALTVPALFVGASVLAAVLF</sequence>
<dbReference type="EMBL" id="KQ087261">
    <property type="protein sequence ID" value="KLT39353.1"/>
    <property type="molecule type" value="Genomic_DNA"/>
</dbReference>
<dbReference type="Pfam" id="PF00026">
    <property type="entry name" value="Asp"/>
    <property type="match status" value="1"/>
</dbReference>
<keyword evidence="5" id="KW-0378">Hydrolase</keyword>